<dbReference type="RefSeq" id="WP_250428958.1">
    <property type="nucleotide sequence ID" value="NZ_JALPRR010000002.1"/>
</dbReference>
<feature type="domain" description="Cation efflux protein cytoplasmic" evidence="11">
    <location>
        <begin position="217"/>
        <end position="291"/>
    </location>
</feature>
<evidence type="ECO:0000256" key="5">
    <source>
        <dbReference type="ARBA" id="ARBA00022906"/>
    </source>
</evidence>
<evidence type="ECO:0000256" key="3">
    <source>
        <dbReference type="ARBA" id="ARBA00022448"/>
    </source>
</evidence>
<dbReference type="NCBIfam" id="TIGR01297">
    <property type="entry name" value="CDF"/>
    <property type="match status" value="1"/>
</dbReference>
<keyword evidence="7" id="KW-0406">Ion transport</keyword>
<gene>
    <name evidence="12" type="ORF">ACFSKP_04720</name>
</gene>
<dbReference type="Pfam" id="PF16916">
    <property type="entry name" value="ZT_dimer"/>
    <property type="match status" value="1"/>
</dbReference>
<feature type="transmembrane region" description="Helical" evidence="9">
    <location>
        <begin position="90"/>
        <end position="112"/>
    </location>
</feature>
<evidence type="ECO:0000256" key="6">
    <source>
        <dbReference type="ARBA" id="ARBA00022989"/>
    </source>
</evidence>
<feature type="transmembrane region" description="Helical" evidence="9">
    <location>
        <begin position="124"/>
        <end position="142"/>
    </location>
</feature>
<dbReference type="EMBL" id="JBHUIM010000001">
    <property type="protein sequence ID" value="MFD2245547.1"/>
    <property type="molecule type" value="Genomic_DNA"/>
</dbReference>
<feature type="transmembrane region" description="Helical" evidence="9">
    <location>
        <begin position="183"/>
        <end position="201"/>
    </location>
</feature>
<dbReference type="InterPro" id="IPR050681">
    <property type="entry name" value="CDF/SLC30A"/>
</dbReference>
<evidence type="ECO:0000259" key="11">
    <source>
        <dbReference type="Pfam" id="PF16916"/>
    </source>
</evidence>
<keyword evidence="4 9" id="KW-0812">Transmembrane</keyword>
<evidence type="ECO:0000256" key="2">
    <source>
        <dbReference type="ARBA" id="ARBA00008873"/>
    </source>
</evidence>
<keyword evidence="5" id="KW-0862">Zinc</keyword>
<accession>A0ABW5CT38</accession>
<dbReference type="Proteomes" id="UP001597374">
    <property type="component" value="Unassembled WGS sequence"/>
</dbReference>
<evidence type="ECO:0000256" key="9">
    <source>
        <dbReference type="SAM" id="Phobius"/>
    </source>
</evidence>
<proteinExistence type="inferred from homology"/>
<dbReference type="InterPro" id="IPR036837">
    <property type="entry name" value="Cation_efflux_CTD_sf"/>
</dbReference>
<dbReference type="PANTHER" id="PTHR11562:SF17">
    <property type="entry name" value="RE54080P-RELATED"/>
    <property type="match status" value="1"/>
</dbReference>
<feature type="transmembrane region" description="Helical" evidence="9">
    <location>
        <begin position="25"/>
        <end position="44"/>
    </location>
</feature>
<comment type="caution">
    <text evidence="12">The sequence shown here is derived from an EMBL/GenBank/DDBJ whole genome shotgun (WGS) entry which is preliminary data.</text>
</comment>
<evidence type="ECO:0000256" key="7">
    <source>
        <dbReference type="ARBA" id="ARBA00023065"/>
    </source>
</evidence>
<evidence type="ECO:0000256" key="1">
    <source>
        <dbReference type="ARBA" id="ARBA00004141"/>
    </source>
</evidence>
<dbReference type="InterPro" id="IPR058533">
    <property type="entry name" value="Cation_efflux_TM"/>
</dbReference>
<dbReference type="PANTHER" id="PTHR11562">
    <property type="entry name" value="CATION EFFLUX PROTEIN/ ZINC TRANSPORTER"/>
    <property type="match status" value="1"/>
</dbReference>
<keyword evidence="3" id="KW-0813">Transport</keyword>
<evidence type="ECO:0000256" key="8">
    <source>
        <dbReference type="ARBA" id="ARBA00023136"/>
    </source>
</evidence>
<organism evidence="12 13">
    <name type="scientific">Pontibacter ruber</name>
    <dbReference type="NCBI Taxonomy" id="1343895"/>
    <lineage>
        <taxon>Bacteria</taxon>
        <taxon>Pseudomonadati</taxon>
        <taxon>Bacteroidota</taxon>
        <taxon>Cytophagia</taxon>
        <taxon>Cytophagales</taxon>
        <taxon>Hymenobacteraceae</taxon>
        <taxon>Pontibacter</taxon>
    </lineage>
</organism>
<dbReference type="InterPro" id="IPR027469">
    <property type="entry name" value="Cation_efflux_TMD_sf"/>
</dbReference>
<feature type="domain" description="Cation efflux protein transmembrane" evidence="10">
    <location>
        <begin position="24"/>
        <end position="212"/>
    </location>
</feature>
<reference evidence="13" key="1">
    <citation type="journal article" date="2019" name="Int. J. Syst. Evol. Microbiol.">
        <title>The Global Catalogue of Microorganisms (GCM) 10K type strain sequencing project: providing services to taxonomists for standard genome sequencing and annotation.</title>
        <authorList>
            <consortium name="The Broad Institute Genomics Platform"/>
            <consortium name="The Broad Institute Genome Sequencing Center for Infectious Disease"/>
            <person name="Wu L."/>
            <person name="Ma J."/>
        </authorList>
    </citation>
    <scope>NUCLEOTIDE SEQUENCE [LARGE SCALE GENOMIC DNA]</scope>
    <source>
        <strain evidence="13">CGMCC 4.1782</strain>
    </source>
</reference>
<keyword evidence="8 9" id="KW-0472">Membrane</keyword>
<keyword evidence="6 9" id="KW-1133">Transmembrane helix</keyword>
<dbReference type="InterPro" id="IPR002524">
    <property type="entry name" value="Cation_efflux"/>
</dbReference>
<comment type="similarity">
    <text evidence="2">Belongs to the cation diffusion facilitator (CDF) transporter (TC 2.A.4) family. SLC30A subfamily.</text>
</comment>
<name>A0ABW5CT38_9BACT</name>
<evidence type="ECO:0000313" key="13">
    <source>
        <dbReference type="Proteomes" id="UP001597374"/>
    </source>
</evidence>
<dbReference type="SUPFAM" id="SSF161111">
    <property type="entry name" value="Cation efflux protein transmembrane domain-like"/>
    <property type="match status" value="1"/>
</dbReference>
<dbReference type="SUPFAM" id="SSF160240">
    <property type="entry name" value="Cation efflux protein cytoplasmic domain-like"/>
    <property type="match status" value="1"/>
</dbReference>
<protein>
    <submittedName>
        <fullName evidence="12">Cation diffusion facilitator family transporter</fullName>
    </submittedName>
</protein>
<feature type="transmembrane region" description="Helical" evidence="9">
    <location>
        <begin position="154"/>
        <end position="177"/>
    </location>
</feature>
<comment type="subcellular location">
    <subcellularLocation>
        <location evidence="1">Membrane</location>
        <topology evidence="1">Multi-pass membrane protein</topology>
    </subcellularLocation>
</comment>
<keyword evidence="5" id="KW-0864">Zinc transport</keyword>
<dbReference type="Gene3D" id="1.20.1510.10">
    <property type="entry name" value="Cation efflux protein transmembrane domain"/>
    <property type="match status" value="1"/>
</dbReference>
<dbReference type="Gene3D" id="3.30.70.1350">
    <property type="entry name" value="Cation efflux protein, cytoplasmic domain"/>
    <property type="match status" value="1"/>
</dbReference>
<evidence type="ECO:0000256" key="4">
    <source>
        <dbReference type="ARBA" id="ARBA00022692"/>
    </source>
</evidence>
<evidence type="ECO:0000259" key="10">
    <source>
        <dbReference type="Pfam" id="PF01545"/>
    </source>
</evidence>
<sequence>MAHAHHDHHGHHHHHHHHASDNIRLAFFLNLSFTIVEIIGGFWINSMAILSDALHDLGDSLALGLAWYFERLSGRGGDQAFSYGYKRFSLLGAFINSVILLVGSVLVLSAAIPRILNPEPVNAPGMIGFALLGVLVNGLAVLRLKKGNTLNERVAMLHLLEDVLGWIAVLVGGVVLYFFDVPVIDPLLSVAITAYVLYNVVGNLRQSLNILLQGTPAQIDLTRLQQRLEQLPDIRSVHDLHLWSLDGTHHVLTLHAVVEGNLQLQQAEEVKQRIRAAMANMDIHHVTVELELPGEVCSQQSCTPDFSSG</sequence>
<dbReference type="InterPro" id="IPR027470">
    <property type="entry name" value="Cation_efflux_CTD"/>
</dbReference>
<keyword evidence="13" id="KW-1185">Reference proteome</keyword>
<dbReference type="Pfam" id="PF01545">
    <property type="entry name" value="Cation_efflux"/>
    <property type="match status" value="1"/>
</dbReference>
<evidence type="ECO:0000313" key="12">
    <source>
        <dbReference type="EMBL" id="MFD2245547.1"/>
    </source>
</evidence>